<dbReference type="OrthoDB" id="3637870at2"/>
<keyword evidence="4" id="KW-1185">Reference proteome</keyword>
<evidence type="ECO:0000313" key="4">
    <source>
        <dbReference type="Proteomes" id="UP000199501"/>
    </source>
</evidence>
<reference evidence="4" key="1">
    <citation type="submission" date="2016-10" db="EMBL/GenBank/DDBJ databases">
        <authorList>
            <person name="Varghese N."/>
            <person name="Submissions S."/>
        </authorList>
    </citation>
    <scope>NUCLEOTIDE SEQUENCE [LARGE SCALE GENOMIC DNA]</scope>
    <source>
        <strain evidence="4">IBRC-M 10403</strain>
    </source>
</reference>
<name>A0A1G6YMD9_9PSEU</name>
<feature type="domain" description="FtsX extracellular" evidence="2">
    <location>
        <begin position="44"/>
        <end position="124"/>
    </location>
</feature>
<evidence type="ECO:0000259" key="2">
    <source>
        <dbReference type="Pfam" id="PF18075"/>
    </source>
</evidence>
<gene>
    <name evidence="3" type="ORF">SAMN05216174_12251</name>
</gene>
<sequence>MMSPRAFAALALLLTASCTTETAPPAPPPQAGWAHCRDNPAQVVVYTKGDPEMRQAADQLRGDPEVGSLAIEDRLAAYERFKVMFKDQPELVKLARPEALPASVWVAVAPGVDQIRFADRLRQELTVEDEIVGNPCEHHDKSM</sequence>
<dbReference type="Gene3D" id="3.30.70.3040">
    <property type="match status" value="1"/>
</dbReference>
<keyword evidence="1" id="KW-0732">Signal</keyword>
<accession>A0A1G6YMD9</accession>
<organism evidence="3 4">
    <name type="scientific">Actinokineospora iranica</name>
    <dbReference type="NCBI Taxonomy" id="1271860"/>
    <lineage>
        <taxon>Bacteria</taxon>
        <taxon>Bacillati</taxon>
        <taxon>Actinomycetota</taxon>
        <taxon>Actinomycetes</taxon>
        <taxon>Pseudonocardiales</taxon>
        <taxon>Pseudonocardiaceae</taxon>
        <taxon>Actinokineospora</taxon>
    </lineage>
</organism>
<dbReference type="PROSITE" id="PS51257">
    <property type="entry name" value="PROKAR_LIPOPROTEIN"/>
    <property type="match status" value="1"/>
</dbReference>
<protein>
    <recommendedName>
        <fullName evidence="2">FtsX extracellular domain-containing protein</fullName>
    </recommendedName>
</protein>
<dbReference type="Proteomes" id="UP000199501">
    <property type="component" value="Unassembled WGS sequence"/>
</dbReference>
<evidence type="ECO:0000313" key="3">
    <source>
        <dbReference type="EMBL" id="SDD91490.1"/>
    </source>
</evidence>
<dbReference type="Pfam" id="PF18075">
    <property type="entry name" value="FtsX_ECD"/>
    <property type="match status" value="1"/>
</dbReference>
<dbReference type="STRING" id="1271860.SAMN05216174_12251"/>
<proteinExistence type="predicted"/>
<dbReference type="RefSeq" id="WP_139191050.1">
    <property type="nucleotide sequence ID" value="NZ_FMZZ01000022.1"/>
</dbReference>
<feature type="chain" id="PRO_5039243759" description="FtsX extracellular domain-containing protein" evidence="1">
    <location>
        <begin position="23"/>
        <end position="143"/>
    </location>
</feature>
<dbReference type="InterPro" id="IPR040690">
    <property type="entry name" value="FtsX_ECD"/>
</dbReference>
<evidence type="ECO:0000256" key="1">
    <source>
        <dbReference type="SAM" id="SignalP"/>
    </source>
</evidence>
<dbReference type="EMBL" id="FMZZ01000022">
    <property type="protein sequence ID" value="SDD91490.1"/>
    <property type="molecule type" value="Genomic_DNA"/>
</dbReference>
<feature type="signal peptide" evidence="1">
    <location>
        <begin position="1"/>
        <end position="22"/>
    </location>
</feature>
<dbReference type="AlphaFoldDB" id="A0A1G6YMD9"/>